<evidence type="ECO:0000313" key="2">
    <source>
        <dbReference type="EMBL" id="RUO46001.1"/>
    </source>
</evidence>
<protein>
    <submittedName>
        <fullName evidence="2">Uncharacterized protein</fullName>
    </submittedName>
</protein>
<gene>
    <name evidence="2" type="ORF">CWE21_12740</name>
</gene>
<dbReference type="AlphaFoldDB" id="A0A432XB76"/>
<keyword evidence="3" id="KW-1185">Reference proteome</keyword>
<reference evidence="3" key="1">
    <citation type="journal article" date="2018" name="Front. Microbiol.">
        <title>Genome-Based Analysis Reveals the Taxonomy and Diversity of the Family Idiomarinaceae.</title>
        <authorList>
            <person name="Liu Y."/>
            <person name="Lai Q."/>
            <person name="Shao Z."/>
        </authorList>
    </citation>
    <scope>NUCLEOTIDE SEQUENCE [LARGE SCALE GENOMIC DNA]</scope>
    <source>
        <strain evidence="3">SW15</strain>
    </source>
</reference>
<sequence>MRLFLGVVLALAAVIGAWLFTMETPSGELATAEKEVLAKAVADDKQDVNVQIKEQVQAEAANKTDAQRLTEPSALEQALLRYPNVAVEDIQTIFAEDPELIGIRPDFMLALMERGDIAPNQVVVSAPRMGPLTGSMFVIANARNSFTVEHFDKLLSLGADINGSETWRTVMAMENNSTVLDKWYQHASLGPEVHEELYNKALAFGNLAMHDYLLDDKGGATVDLEIEPMNKAMASGMVRGTVENLDELEAQLAESTEVNSEVARAEVAHFLTMRHGQAIMLQEFTDDEQELEELKESTQKIADKLLQLSQGSN</sequence>
<dbReference type="EMBL" id="PIPT01000011">
    <property type="protein sequence ID" value="RUO46001.1"/>
    <property type="molecule type" value="Genomic_DNA"/>
</dbReference>
<accession>A0A432XB76</accession>
<keyword evidence="1" id="KW-0175">Coiled coil</keyword>
<organism evidence="2 3">
    <name type="scientific">Pseudidiomarina aquimaris</name>
    <dbReference type="NCBI Taxonomy" id="641841"/>
    <lineage>
        <taxon>Bacteria</taxon>
        <taxon>Pseudomonadati</taxon>
        <taxon>Pseudomonadota</taxon>
        <taxon>Gammaproteobacteria</taxon>
        <taxon>Alteromonadales</taxon>
        <taxon>Idiomarinaceae</taxon>
        <taxon>Pseudidiomarina</taxon>
    </lineage>
</organism>
<name>A0A432XB76_9GAMM</name>
<dbReference type="OrthoDB" id="9825758at2"/>
<dbReference type="RefSeq" id="WP_126834818.1">
    <property type="nucleotide sequence ID" value="NZ_PIPT01000011.1"/>
</dbReference>
<feature type="coiled-coil region" evidence="1">
    <location>
        <begin position="238"/>
        <end position="301"/>
    </location>
</feature>
<comment type="caution">
    <text evidence="2">The sequence shown here is derived from an EMBL/GenBank/DDBJ whole genome shotgun (WGS) entry which is preliminary data.</text>
</comment>
<evidence type="ECO:0000256" key="1">
    <source>
        <dbReference type="SAM" id="Coils"/>
    </source>
</evidence>
<evidence type="ECO:0000313" key="3">
    <source>
        <dbReference type="Proteomes" id="UP000286678"/>
    </source>
</evidence>
<dbReference type="Proteomes" id="UP000286678">
    <property type="component" value="Unassembled WGS sequence"/>
</dbReference>
<proteinExistence type="predicted"/>